<evidence type="ECO:0000313" key="3">
    <source>
        <dbReference type="Proteomes" id="UP000672032"/>
    </source>
</evidence>
<keyword evidence="1" id="KW-0812">Transmembrane</keyword>
<dbReference type="Proteomes" id="UP000672032">
    <property type="component" value="Chromosome 5"/>
</dbReference>
<protein>
    <submittedName>
        <fullName evidence="2">Uncharacterized protein</fullName>
    </submittedName>
</protein>
<proteinExistence type="predicted"/>
<feature type="transmembrane region" description="Helical" evidence="1">
    <location>
        <begin position="6"/>
        <end position="24"/>
    </location>
</feature>
<evidence type="ECO:0000256" key="1">
    <source>
        <dbReference type="SAM" id="Phobius"/>
    </source>
</evidence>
<reference evidence="2" key="1">
    <citation type="submission" date="2020-10" db="EMBL/GenBank/DDBJ databases">
        <title>Genome Sequence of Monilinia vaccinii-corymbosi Sheds Light on Mummy Berry Disease Infection of Blueberry and Mating Type.</title>
        <authorList>
            <person name="Yow A.G."/>
            <person name="Zhang Y."/>
            <person name="Bansal K."/>
            <person name="Eacker S.M."/>
            <person name="Sullivan S."/>
            <person name="Liachko I."/>
            <person name="Cubeta M.A."/>
            <person name="Rollins J.A."/>
            <person name="Ashrafi H."/>
        </authorList>
    </citation>
    <scope>NUCLEOTIDE SEQUENCE</scope>
    <source>
        <strain evidence="2">RL-1</strain>
    </source>
</reference>
<name>A0A8A3PIL7_9HELO</name>
<gene>
    <name evidence="2" type="ORF">DSL72_007732</name>
</gene>
<accession>A0A8A3PIL7</accession>
<dbReference type="EMBL" id="CP063409">
    <property type="protein sequence ID" value="QSZ34873.1"/>
    <property type="molecule type" value="Genomic_DNA"/>
</dbReference>
<keyword evidence="1" id="KW-1133">Transmembrane helix</keyword>
<dbReference type="AlphaFoldDB" id="A0A8A3PIL7"/>
<organism evidence="2 3">
    <name type="scientific">Monilinia vaccinii-corymbosi</name>
    <dbReference type="NCBI Taxonomy" id="61207"/>
    <lineage>
        <taxon>Eukaryota</taxon>
        <taxon>Fungi</taxon>
        <taxon>Dikarya</taxon>
        <taxon>Ascomycota</taxon>
        <taxon>Pezizomycotina</taxon>
        <taxon>Leotiomycetes</taxon>
        <taxon>Helotiales</taxon>
        <taxon>Sclerotiniaceae</taxon>
        <taxon>Monilinia</taxon>
    </lineage>
</organism>
<keyword evidence="1" id="KW-0472">Membrane</keyword>
<keyword evidence="3" id="KW-1185">Reference proteome</keyword>
<evidence type="ECO:0000313" key="2">
    <source>
        <dbReference type="EMBL" id="QSZ34873.1"/>
    </source>
</evidence>
<sequence length="120" mass="13835">MKTSAVFWWLFSSTLTRILIILLLTQGNTPSETSTTFAIASFNMAAFNNQHAELQVHNNVTRSDVYAIYLQMYCKGNYEEMGESRLQYTTCAGFDELARDFETMNEIWPSSILEQMSMLY</sequence>